<evidence type="ECO:0000256" key="4">
    <source>
        <dbReference type="SAM" id="Coils"/>
    </source>
</evidence>
<dbReference type="InterPro" id="IPR031392">
    <property type="entry name" value="Spc29"/>
</dbReference>
<keyword evidence="3" id="KW-0206">Cytoskeleton</keyword>
<keyword evidence="5" id="KW-1133">Transmembrane helix</keyword>
<feature type="coiled-coil region" evidence="4">
    <location>
        <begin position="66"/>
        <end position="114"/>
    </location>
</feature>
<keyword evidence="5" id="KW-0472">Membrane</keyword>
<dbReference type="Gene3D" id="1.10.287.950">
    <property type="entry name" value="Methyl-accepting chemotaxis protein"/>
    <property type="match status" value="1"/>
</dbReference>
<dbReference type="EMBL" id="OQ890326">
    <property type="protein sequence ID" value="WLJ26390.1"/>
    <property type="molecule type" value="Genomic_DNA"/>
</dbReference>
<reference evidence="6" key="1">
    <citation type="submission" date="2023-04" db="EMBL/GenBank/DDBJ databases">
        <title>The human skin virome in hidradenitis suppurativa patients.</title>
        <authorList>
            <person name="Jansen D."/>
        </authorList>
    </citation>
    <scope>NUCLEOTIDE SEQUENCE</scope>
    <source>
        <strain evidence="6">VC4_HSPhageC</strain>
    </source>
</reference>
<keyword evidence="5" id="KW-0812">Transmembrane</keyword>
<proteinExistence type="predicted"/>
<evidence type="ECO:0000256" key="5">
    <source>
        <dbReference type="SAM" id="Phobius"/>
    </source>
</evidence>
<organism evidence="6">
    <name type="scientific">Firmicutes phage HS18</name>
    <dbReference type="NCBI Taxonomy" id="3056396"/>
    <lineage>
        <taxon>Viruses</taxon>
    </lineage>
</organism>
<evidence type="ECO:0000256" key="2">
    <source>
        <dbReference type="ARBA" id="ARBA00022490"/>
    </source>
</evidence>
<protein>
    <submittedName>
        <fullName evidence="6">Uncharacterized protein</fullName>
    </submittedName>
</protein>
<feature type="transmembrane region" description="Helical" evidence="5">
    <location>
        <begin position="6"/>
        <end position="28"/>
    </location>
</feature>
<dbReference type="Pfam" id="PF17082">
    <property type="entry name" value="Spc29"/>
    <property type="match status" value="1"/>
</dbReference>
<evidence type="ECO:0000256" key="1">
    <source>
        <dbReference type="ARBA" id="ARBA00004245"/>
    </source>
</evidence>
<dbReference type="GO" id="GO:0005200">
    <property type="term" value="F:structural constituent of cytoskeleton"/>
    <property type="evidence" value="ECO:0007669"/>
    <property type="project" value="InterPro"/>
</dbReference>
<keyword evidence="2" id="KW-0963">Cytoplasm</keyword>
<evidence type="ECO:0000313" key="6">
    <source>
        <dbReference type="EMBL" id="WLJ26390.1"/>
    </source>
</evidence>
<accession>A0AA49X4M6</accession>
<keyword evidence="4" id="KW-0175">Coiled coil</keyword>
<evidence type="ECO:0000256" key="3">
    <source>
        <dbReference type="ARBA" id="ARBA00023212"/>
    </source>
</evidence>
<sequence length="123" mass="13993">MTTENIVTLIVEKGLSIVLSGLVIYVLFQMIKKGPGVIKEFFEISRKMTTATDNSTEVIKDTKDMHELMDRKIDTIQQTIEELKAMVSENTSVNSELFKKIEKLEKEVESLKKRDGRDALGKN</sequence>
<dbReference type="SUPFAM" id="SSF90257">
    <property type="entry name" value="Myosin rod fragments"/>
    <property type="match status" value="1"/>
</dbReference>
<name>A0AA49X4M6_9VIRU</name>
<comment type="subcellular location">
    <subcellularLocation>
        <location evidence="1">Cytoplasm</location>
        <location evidence="1">Cytoskeleton</location>
    </subcellularLocation>
</comment>